<gene>
    <name evidence="1" type="ORF">GCM10010126_03130</name>
</gene>
<name>A0AA37BBW9_9ACTN</name>
<reference evidence="1" key="2">
    <citation type="submission" date="2022-09" db="EMBL/GenBank/DDBJ databases">
        <authorList>
            <person name="Sun Q."/>
            <person name="Ohkuma M."/>
        </authorList>
    </citation>
    <scope>NUCLEOTIDE SEQUENCE</scope>
    <source>
        <strain evidence="1">JCM 3093</strain>
    </source>
</reference>
<dbReference type="Proteomes" id="UP000627984">
    <property type="component" value="Unassembled WGS sequence"/>
</dbReference>
<evidence type="ECO:0000313" key="1">
    <source>
        <dbReference type="EMBL" id="GGK46722.1"/>
    </source>
</evidence>
<dbReference type="EMBL" id="BMQD01000001">
    <property type="protein sequence ID" value="GGK46722.1"/>
    <property type="molecule type" value="Genomic_DNA"/>
</dbReference>
<sequence>MATETAFAAFAFCRAALLSLVTALVLAPVRGAPLIRVTATVPACTTVAPFAAARACAEFIPTAPADAVRVSAKPPTERRKRRDEQGFCRVVDRISPWDFH</sequence>
<accession>A0AA37BBW9</accession>
<proteinExistence type="predicted"/>
<dbReference type="AlphaFoldDB" id="A0AA37BBW9"/>
<evidence type="ECO:0000313" key="2">
    <source>
        <dbReference type="Proteomes" id="UP000627984"/>
    </source>
</evidence>
<organism evidence="1 2">
    <name type="scientific">Planomonospora parontospora</name>
    <dbReference type="NCBI Taxonomy" id="58119"/>
    <lineage>
        <taxon>Bacteria</taxon>
        <taxon>Bacillati</taxon>
        <taxon>Actinomycetota</taxon>
        <taxon>Actinomycetes</taxon>
        <taxon>Streptosporangiales</taxon>
        <taxon>Streptosporangiaceae</taxon>
        <taxon>Planomonospora</taxon>
    </lineage>
</organism>
<reference evidence="1" key="1">
    <citation type="journal article" date="2014" name="Int. J. Syst. Evol. Microbiol.">
        <title>Complete genome sequence of Corynebacterium casei LMG S-19264T (=DSM 44701T), isolated from a smear-ripened cheese.</title>
        <authorList>
            <consortium name="US DOE Joint Genome Institute (JGI-PGF)"/>
            <person name="Walter F."/>
            <person name="Albersmeier A."/>
            <person name="Kalinowski J."/>
            <person name="Ruckert C."/>
        </authorList>
    </citation>
    <scope>NUCLEOTIDE SEQUENCE</scope>
    <source>
        <strain evidence="1">JCM 3093</strain>
    </source>
</reference>
<protein>
    <submittedName>
        <fullName evidence="1">Uncharacterized protein</fullName>
    </submittedName>
</protein>
<comment type="caution">
    <text evidence="1">The sequence shown here is derived from an EMBL/GenBank/DDBJ whole genome shotgun (WGS) entry which is preliminary data.</text>
</comment>